<comment type="similarity">
    <text evidence="1">Belongs to the cytochrome P450 family.</text>
</comment>
<evidence type="ECO:0000313" key="5">
    <source>
        <dbReference type="Proteomes" id="UP000288216"/>
    </source>
</evidence>
<dbReference type="PANTHER" id="PTHR24300">
    <property type="entry name" value="CYTOCHROME P450 508A4-RELATED"/>
    <property type="match status" value="1"/>
</dbReference>
<evidence type="ECO:0000256" key="1">
    <source>
        <dbReference type="ARBA" id="ARBA00010617"/>
    </source>
</evidence>
<keyword evidence="3" id="KW-0408">Iron</keyword>
<gene>
    <name evidence="4" type="ORF">scyTo_0020055</name>
</gene>
<dbReference type="GO" id="GO:0005506">
    <property type="term" value="F:iron ion binding"/>
    <property type="evidence" value="ECO:0007669"/>
    <property type="project" value="InterPro"/>
</dbReference>
<dbReference type="STRING" id="75743.A0A401PY34"/>
<dbReference type="InterPro" id="IPR036396">
    <property type="entry name" value="Cyt_P450_sf"/>
</dbReference>
<dbReference type="GO" id="GO:0006082">
    <property type="term" value="P:organic acid metabolic process"/>
    <property type="evidence" value="ECO:0007669"/>
    <property type="project" value="TreeGrafter"/>
</dbReference>
<protein>
    <submittedName>
        <fullName evidence="4">Uncharacterized protein</fullName>
    </submittedName>
</protein>
<dbReference type="Pfam" id="PF00067">
    <property type="entry name" value="p450"/>
    <property type="match status" value="1"/>
</dbReference>
<dbReference type="GO" id="GO:0016712">
    <property type="term" value="F:oxidoreductase activity, acting on paired donors, with incorporation or reduction of molecular oxygen, reduced flavin or flavoprotein as one donor, and incorporation of one atom of oxygen"/>
    <property type="evidence" value="ECO:0007669"/>
    <property type="project" value="TreeGrafter"/>
</dbReference>
<name>A0A401PY34_SCYTO</name>
<dbReference type="PANTHER" id="PTHR24300:SF375">
    <property type="entry name" value="CYTOCHROME P450 FAMILY"/>
    <property type="match status" value="1"/>
</dbReference>
<keyword evidence="5" id="KW-1185">Reference proteome</keyword>
<dbReference type="SUPFAM" id="SSF48264">
    <property type="entry name" value="Cytochrome P450"/>
    <property type="match status" value="1"/>
</dbReference>
<evidence type="ECO:0000313" key="4">
    <source>
        <dbReference type="EMBL" id="GCB78018.1"/>
    </source>
</evidence>
<keyword evidence="2" id="KW-0479">Metal-binding</keyword>
<dbReference type="InterPro" id="IPR001128">
    <property type="entry name" value="Cyt_P450"/>
</dbReference>
<dbReference type="GO" id="GO:0020037">
    <property type="term" value="F:heme binding"/>
    <property type="evidence" value="ECO:0007669"/>
    <property type="project" value="InterPro"/>
</dbReference>
<accession>A0A401PY34</accession>
<feature type="non-terminal residue" evidence="4">
    <location>
        <position position="1"/>
    </location>
</feature>
<dbReference type="Proteomes" id="UP000288216">
    <property type="component" value="Unassembled WGS sequence"/>
</dbReference>
<proteinExistence type="inferred from homology"/>
<dbReference type="AlphaFoldDB" id="A0A401PY34"/>
<comment type="caution">
    <text evidence="4">The sequence shown here is derived from an EMBL/GenBank/DDBJ whole genome shotgun (WGS) entry which is preliminary data.</text>
</comment>
<dbReference type="GO" id="GO:0006805">
    <property type="term" value="P:xenobiotic metabolic process"/>
    <property type="evidence" value="ECO:0007669"/>
    <property type="project" value="TreeGrafter"/>
</dbReference>
<evidence type="ECO:0000256" key="3">
    <source>
        <dbReference type="ARBA" id="ARBA00023004"/>
    </source>
</evidence>
<reference evidence="4 5" key="1">
    <citation type="journal article" date="2018" name="Nat. Ecol. Evol.">
        <title>Shark genomes provide insights into elasmobranch evolution and the origin of vertebrates.</title>
        <authorList>
            <person name="Hara Y"/>
            <person name="Yamaguchi K"/>
            <person name="Onimaru K"/>
            <person name="Kadota M"/>
            <person name="Koyanagi M"/>
            <person name="Keeley SD"/>
            <person name="Tatsumi K"/>
            <person name="Tanaka K"/>
            <person name="Motone F"/>
            <person name="Kageyama Y"/>
            <person name="Nozu R"/>
            <person name="Adachi N"/>
            <person name="Nishimura O"/>
            <person name="Nakagawa R"/>
            <person name="Tanegashima C"/>
            <person name="Kiyatake I"/>
            <person name="Matsumoto R"/>
            <person name="Murakumo K"/>
            <person name="Nishida K"/>
            <person name="Terakita A"/>
            <person name="Kuratani S"/>
            <person name="Sato K"/>
            <person name="Hyodo S Kuraku.S."/>
        </authorList>
    </citation>
    <scope>NUCLEOTIDE SEQUENCE [LARGE SCALE GENOMIC DNA]</scope>
</reference>
<dbReference type="GO" id="GO:0005737">
    <property type="term" value="C:cytoplasm"/>
    <property type="evidence" value="ECO:0007669"/>
    <property type="project" value="TreeGrafter"/>
</dbReference>
<dbReference type="InterPro" id="IPR050182">
    <property type="entry name" value="Cytochrome_P450_fam2"/>
</dbReference>
<organism evidence="4 5">
    <name type="scientific">Scyliorhinus torazame</name>
    <name type="common">Cloudy catshark</name>
    <name type="synonym">Catulus torazame</name>
    <dbReference type="NCBI Taxonomy" id="75743"/>
    <lineage>
        <taxon>Eukaryota</taxon>
        <taxon>Metazoa</taxon>
        <taxon>Chordata</taxon>
        <taxon>Craniata</taxon>
        <taxon>Vertebrata</taxon>
        <taxon>Chondrichthyes</taxon>
        <taxon>Elasmobranchii</taxon>
        <taxon>Galeomorphii</taxon>
        <taxon>Galeoidea</taxon>
        <taxon>Carcharhiniformes</taxon>
        <taxon>Scyliorhinidae</taxon>
        <taxon>Scyliorhinus</taxon>
    </lineage>
</organism>
<evidence type="ECO:0000256" key="2">
    <source>
        <dbReference type="ARBA" id="ARBA00022723"/>
    </source>
</evidence>
<dbReference type="Gene3D" id="1.10.630.10">
    <property type="entry name" value="Cytochrome P450"/>
    <property type="match status" value="1"/>
</dbReference>
<dbReference type="EMBL" id="BFAA01015652">
    <property type="protein sequence ID" value="GCB78018.1"/>
    <property type="molecule type" value="Genomic_DNA"/>
</dbReference>
<dbReference type="OrthoDB" id="1055148at2759"/>
<sequence>LYNNFLTILDFLPGPHKKLFQNAADLLNFIKQMIQSHKESLQKDFPRDYIDSFLIKMEEEQHKHDLEFILMNLSWQSIHKFSKKFIERLMKWLDPVEDPLLKIE</sequence>